<sequence length="278" mass="32267">MFTLTTMGLPIIPLLFALATQPFAINERSIPPVKGIRMSSGLEHQIALYSDTVLLYLHEPEASLIIIEQLTLAFGLVSGFKINYYKSAILGNNIPQRVKTNYCQLHKFKWVKESLKYLGINIVEKHRHIFKEWNKYELSWHGRIALVKMNVSPKLLFLFQCIPAGNPDMTVKTWQDALLKFIWKYRRQIANSEGPSKPIEWGGLAFPNLSYYYASQLKDVIRWVNKRPSKQWVKCKQDWSPNIHSTCWIKMKFRPPKIKKRSSLLPDDLSSFEQGSLP</sequence>
<keyword evidence="3" id="KW-1185">Reference proteome</keyword>
<evidence type="ECO:0000313" key="2">
    <source>
        <dbReference type="Ensembl" id="ENSCSRP00000004776.1"/>
    </source>
</evidence>
<feature type="chain" id="PRO_5034377017" description="Reverse transcriptase domain-containing protein" evidence="1">
    <location>
        <begin position="20"/>
        <end position="278"/>
    </location>
</feature>
<reference evidence="2" key="1">
    <citation type="submission" date="2025-08" db="UniProtKB">
        <authorList>
            <consortium name="Ensembl"/>
        </authorList>
    </citation>
    <scope>IDENTIFICATION</scope>
</reference>
<accession>A0A8C3XJW7</accession>
<dbReference type="Ensembl" id="ENSCSRT00000004928.1">
    <property type="protein sequence ID" value="ENSCSRP00000004776.1"/>
    <property type="gene ID" value="ENSCSRG00000003621.1"/>
</dbReference>
<protein>
    <recommendedName>
        <fullName evidence="4">Reverse transcriptase domain-containing protein</fullName>
    </recommendedName>
</protein>
<evidence type="ECO:0000256" key="1">
    <source>
        <dbReference type="SAM" id="SignalP"/>
    </source>
</evidence>
<dbReference type="AlphaFoldDB" id="A0A8C3XJW7"/>
<proteinExistence type="predicted"/>
<name>A0A8C3XJW7_CHESE</name>
<keyword evidence="1" id="KW-0732">Signal</keyword>
<dbReference type="Proteomes" id="UP000694403">
    <property type="component" value="Unplaced"/>
</dbReference>
<feature type="signal peptide" evidence="1">
    <location>
        <begin position="1"/>
        <end position="19"/>
    </location>
</feature>
<evidence type="ECO:0000313" key="3">
    <source>
        <dbReference type="Proteomes" id="UP000694403"/>
    </source>
</evidence>
<evidence type="ECO:0008006" key="4">
    <source>
        <dbReference type="Google" id="ProtNLM"/>
    </source>
</evidence>
<dbReference type="PANTHER" id="PTHR31635:SF196">
    <property type="entry name" value="REVERSE TRANSCRIPTASE DOMAIN-CONTAINING PROTEIN-RELATED"/>
    <property type="match status" value="1"/>
</dbReference>
<organism evidence="2 3">
    <name type="scientific">Chelydra serpentina</name>
    <name type="common">Snapping turtle</name>
    <name type="synonym">Testudo serpentina</name>
    <dbReference type="NCBI Taxonomy" id="8475"/>
    <lineage>
        <taxon>Eukaryota</taxon>
        <taxon>Metazoa</taxon>
        <taxon>Chordata</taxon>
        <taxon>Craniata</taxon>
        <taxon>Vertebrata</taxon>
        <taxon>Euteleostomi</taxon>
        <taxon>Archelosauria</taxon>
        <taxon>Testudinata</taxon>
        <taxon>Testudines</taxon>
        <taxon>Cryptodira</taxon>
        <taxon>Durocryptodira</taxon>
        <taxon>Americhelydia</taxon>
        <taxon>Chelydroidea</taxon>
        <taxon>Chelydridae</taxon>
        <taxon>Chelydra</taxon>
    </lineage>
</organism>
<reference evidence="2" key="2">
    <citation type="submission" date="2025-09" db="UniProtKB">
        <authorList>
            <consortium name="Ensembl"/>
        </authorList>
    </citation>
    <scope>IDENTIFICATION</scope>
</reference>
<dbReference type="PANTHER" id="PTHR31635">
    <property type="entry name" value="REVERSE TRANSCRIPTASE DOMAIN-CONTAINING PROTEIN-RELATED"/>
    <property type="match status" value="1"/>
</dbReference>